<dbReference type="Pfam" id="PF01457">
    <property type="entry name" value="Peptidase_M8"/>
    <property type="match status" value="1"/>
</dbReference>
<dbReference type="Gene3D" id="3.40.390.10">
    <property type="entry name" value="Collagenase (Catalytic Domain)"/>
    <property type="match status" value="1"/>
</dbReference>
<name>A0ABV2ZT15_9ACTN</name>
<evidence type="ECO:0000256" key="5">
    <source>
        <dbReference type="ARBA" id="ARBA00022833"/>
    </source>
</evidence>
<dbReference type="EMBL" id="JBEZVE010000020">
    <property type="protein sequence ID" value="MEU3785403.1"/>
    <property type="molecule type" value="Genomic_DNA"/>
</dbReference>
<sequence length="294" mass="30539">MATTNNHSHVAVADSRRAEALAATTSPFKIVVRFLGGLSSSQEKAFTAAADRWVHVIVGDLPSVVIDGEVIDDLLILAQGRPIDGPGGILGQAGPTHVRPPSAGSAASLPAKGIMSFDTADLEQMEQDGTLNDVITHEMGHVLGIGSVWNDKGLLADAGTSNPTFLGRAAMDEYRALRGEGTLQPVPVQNLGGPGTADSHWRETVFGNELMSPFIAGPGNPMSRMTVASLGDLGYEVDLEAAERYQLPDLHALAAEGVLVAHAAPIDVGMMLPVIPVALPPESLQVSGAEAPVP</sequence>
<evidence type="ECO:0000256" key="4">
    <source>
        <dbReference type="ARBA" id="ARBA00022801"/>
    </source>
</evidence>
<gene>
    <name evidence="7" type="ORF">AB0E89_33505</name>
</gene>
<evidence type="ECO:0000256" key="2">
    <source>
        <dbReference type="ARBA" id="ARBA00022670"/>
    </source>
</evidence>
<evidence type="ECO:0000313" key="8">
    <source>
        <dbReference type="Proteomes" id="UP001550739"/>
    </source>
</evidence>
<dbReference type="Proteomes" id="UP001550739">
    <property type="component" value="Unassembled WGS sequence"/>
</dbReference>
<keyword evidence="5" id="KW-0862">Zinc</keyword>
<comment type="cofactor">
    <cofactor evidence="1">
        <name>Zn(2+)</name>
        <dbReference type="ChEBI" id="CHEBI:29105"/>
    </cofactor>
</comment>
<dbReference type="InterPro" id="IPR001577">
    <property type="entry name" value="Peptidase_M8"/>
</dbReference>
<accession>A0ABV2ZT15</accession>
<keyword evidence="8" id="KW-1185">Reference proteome</keyword>
<dbReference type="InterPro" id="IPR024079">
    <property type="entry name" value="MetalloPept_cat_dom_sf"/>
</dbReference>
<evidence type="ECO:0000256" key="1">
    <source>
        <dbReference type="ARBA" id="ARBA00001947"/>
    </source>
</evidence>
<keyword evidence="2" id="KW-0645">Protease</keyword>
<comment type="caution">
    <text evidence="7">The sequence shown here is derived from an EMBL/GenBank/DDBJ whole genome shotgun (WGS) entry which is preliminary data.</text>
</comment>
<keyword evidence="4" id="KW-0378">Hydrolase</keyword>
<protein>
    <submittedName>
        <fullName evidence="7">Leishmanolysin-related zinc metalloendopeptidase</fullName>
    </submittedName>
</protein>
<dbReference type="Gene3D" id="3.90.132.10">
    <property type="entry name" value="Leishmanolysin , domain 2"/>
    <property type="match status" value="1"/>
</dbReference>
<evidence type="ECO:0000256" key="6">
    <source>
        <dbReference type="ARBA" id="ARBA00023049"/>
    </source>
</evidence>
<dbReference type="RefSeq" id="WP_361706985.1">
    <property type="nucleotide sequence ID" value="NZ_JBEZVE010000020.1"/>
</dbReference>
<reference evidence="7 8" key="1">
    <citation type="submission" date="2024-06" db="EMBL/GenBank/DDBJ databases">
        <title>The Natural Products Discovery Center: Release of the First 8490 Sequenced Strains for Exploring Actinobacteria Biosynthetic Diversity.</title>
        <authorList>
            <person name="Kalkreuter E."/>
            <person name="Kautsar S.A."/>
            <person name="Yang D."/>
            <person name="Bader C.D."/>
            <person name="Teijaro C.N."/>
            <person name="Fluegel L."/>
            <person name="Davis C.M."/>
            <person name="Simpson J.R."/>
            <person name="Lauterbach L."/>
            <person name="Steele A.D."/>
            <person name="Gui C."/>
            <person name="Meng S."/>
            <person name="Li G."/>
            <person name="Viehrig K."/>
            <person name="Ye F."/>
            <person name="Su P."/>
            <person name="Kiefer A.F."/>
            <person name="Nichols A."/>
            <person name="Cepeda A.J."/>
            <person name="Yan W."/>
            <person name="Fan B."/>
            <person name="Jiang Y."/>
            <person name="Adhikari A."/>
            <person name="Zheng C.-J."/>
            <person name="Schuster L."/>
            <person name="Cowan T.M."/>
            <person name="Smanski M.J."/>
            <person name="Chevrette M.G."/>
            <person name="De Carvalho L.P.S."/>
            <person name="Shen B."/>
        </authorList>
    </citation>
    <scope>NUCLEOTIDE SEQUENCE [LARGE SCALE GENOMIC DNA]</scope>
    <source>
        <strain evidence="7 8">NPDC033843</strain>
    </source>
</reference>
<proteinExistence type="predicted"/>
<organism evidence="7 8">
    <name type="scientific">Streptomyces sp. 900129855</name>
    <dbReference type="NCBI Taxonomy" id="3155129"/>
    <lineage>
        <taxon>Bacteria</taxon>
        <taxon>Bacillati</taxon>
        <taxon>Actinomycetota</taxon>
        <taxon>Actinomycetes</taxon>
        <taxon>Kitasatosporales</taxon>
        <taxon>Streptomycetaceae</taxon>
        <taxon>Streptomyces</taxon>
    </lineage>
</organism>
<keyword evidence="6" id="KW-0482">Metalloprotease</keyword>
<evidence type="ECO:0000256" key="3">
    <source>
        <dbReference type="ARBA" id="ARBA00022723"/>
    </source>
</evidence>
<keyword evidence="3" id="KW-0479">Metal-binding</keyword>
<evidence type="ECO:0000313" key="7">
    <source>
        <dbReference type="EMBL" id="MEU3785403.1"/>
    </source>
</evidence>
<dbReference type="SUPFAM" id="SSF55486">
    <property type="entry name" value="Metalloproteases ('zincins'), catalytic domain"/>
    <property type="match status" value="1"/>
</dbReference>